<feature type="transmembrane region" description="Helical" evidence="1">
    <location>
        <begin position="12"/>
        <end position="37"/>
    </location>
</feature>
<feature type="transmembrane region" description="Helical" evidence="1">
    <location>
        <begin position="105"/>
        <end position="123"/>
    </location>
</feature>
<keyword evidence="3" id="KW-1185">Reference proteome</keyword>
<gene>
    <name evidence="2" type="ORF">DFP90_11741</name>
</gene>
<feature type="transmembrane region" description="Helical" evidence="1">
    <location>
        <begin position="49"/>
        <end position="70"/>
    </location>
</feature>
<comment type="caution">
    <text evidence="2">The sequence shown here is derived from an EMBL/GenBank/DDBJ whole genome shotgun (WGS) entry which is preliminary data.</text>
</comment>
<name>A0A3D9H3Q9_9PROT</name>
<dbReference type="EMBL" id="QRDW01000017">
    <property type="protein sequence ID" value="RED44137.1"/>
    <property type="molecule type" value="Genomic_DNA"/>
</dbReference>
<evidence type="ECO:0000313" key="3">
    <source>
        <dbReference type="Proteomes" id="UP000256845"/>
    </source>
</evidence>
<sequence length="159" mass="17495">MLYKLITDNIRLFKSTCAGVGAAILVGGSFFLIAYLMSLIQGLSFLKSIGLVFGVAFGFIAFVFVFRAFFSGFEKTDLAYDSITSTGPKFSLGEGGKIKINRKRFRWTGSFIIFGNLLAQSAVLHFQTFSIGIFAISVFLITAGLAMVLLSFWKSKYVE</sequence>
<keyword evidence="1" id="KW-1133">Transmembrane helix</keyword>
<keyword evidence="1" id="KW-0812">Transmembrane</keyword>
<evidence type="ECO:0000256" key="1">
    <source>
        <dbReference type="SAM" id="Phobius"/>
    </source>
</evidence>
<feature type="transmembrane region" description="Helical" evidence="1">
    <location>
        <begin position="129"/>
        <end position="153"/>
    </location>
</feature>
<reference evidence="2 3" key="1">
    <citation type="submission" date="2018-07" db="EMBL/GenBank/DDBJ databases">
        <title>Genomic Encyclopedia of Type Strains, Phase III (KMG-III): the genomes of soil and plant-associated and newly described type strains.</title>
        <authorList>
            <person name="Whitman W."/>
        </authorList>
    </citation>
    <scope>NUCLEOTIDE SEQUENCE [LARGE SCALE GENOMIC DNA]</scope>
    <source>
        <strain evidence="2 3">CECT 8488</strain>
    </source>
</reference>
<proteinExistence type="predicted"/>
<accession>A0A3D9H3Q9</accession>
<dbReference type="Proteomes" id="UP000256845">
    <property type="component" value="Unassembled WGS sequence"/>
</dbReference>
<dbReference type="RefSeq" id="WP_115939381.1">
    <property type="nucleotide sequence ID" value="NZ_QRDW01000017.1"/>
</dbReference>
<keyword evidence="1" id="KW-0472">Membrane</keyword>
<organism evidence="2 3">
    <name type="scientific">Aestuariispira insulae</name>
    <dbReference type="NCBI Taxonomy" id="1461337"/>
    <lineage>
        <taxon>Bacteria</taxon>
        <taxon>Pseudomonadati</taxon>
        <taxon>Pseudomonadota</taxon>
        <taxon>Alphaproteobacteria</taxon>
        <taxon>Rhodospirillales</taxon>
        <taxon>Kiloniellaceae</taxon>
        <taxon>Aestuariispira</taxon>
    </lineage>
</organism>
<evidence type="ECO:0000313" key="2">
    <source>
        <dbReference type="EMBL" id="RED44137.1"/>
    </source>
</evidence>
<protein>
    <submittedName>
        <fullName evidence="2">Uncharacterized protein</fullName>
    </submittedName>
</protein>
<dbReference type="AlphaFoldDB" id="A0A3D9H3Q9"/>